<feature type="transmembrane region" description="Helical" evidence="1">
    <location>
        <begin position="75"/>
        <end position="93"/>
    </location>
</feature>
<dbReference type="Proteomes" id="UP001157109">
    <property type="component" value="Unassembled WGS sequence"/>
</dbReference>
<evidence type="ECO:0000256" key="1">
    <source>
        <dbReference type="SAM" id="Phobius"/>
    </source>
</evidence>
<evidence type="ECO:0000313" key="2">
    <source>
        <dbReference type="EMBL" id="GMA20747.1"/>
    </source>
</evidence>
<dbReference type="EMBL" id="BSUJ01000001">
    <property type="protein sequence ID" value="GMA20747.1"/>
    <property type="molecule type" value="Genomic_DNA"/>
</dbReference>
<sequence>MSLLDEPGEVRGRGQARPVALLGALVHRLWPTHPRRWRDVPGRLRPSLAHIARLTTASVIAYLLTVAFTEGNLDLTGALTALLVVQASGVSTLKMGMVRVGAVLTGVTVAVVVSSWWGLAWWTLGLAVAASLLLAKILHLGDQSLETPISAMLLLQAHGHEIAVETRILTTFIGAGVGIAFTLLLPPSVPERPAATAVRRVSATICEALRDAEESIATQPITAERAEEWMGQARAATAQIAAADAAIDHLVDARRLNARAIGRADLAPRLREGLATLELVALGVRSLFGVIRAEAPDAGDGLRDDSYGEDVRAAFAVVLSDVAASVEAYAVVVDAQVTGESPQTEELLAENVEILKETQAILTELMFVDARADTSLWMLRGSILAAVENILGQLERGMRFQLQGPR</sequence>
<dbReference type="RefSeq" id="WP_241443991.1">
    <property type="nucleotide sequence ID" value="NZ_BSUJ01000001.1"/>
</dbReference>
<proteinExistence type="predicted"/>
<name>A0ABQ6HRU4_9MICO</name>
<feature type="transmembrane region" description="Helical" evidence="1">
    <location>
        <begin position="100"/>
        <end position="118"/>
    </location>
</feature>
<gene>
    <name evidence="2" type="ORF">GCM10025862_27680</name>
</gene>
<keyword evidence="1" id="KW-0472">Membrane</keyword>
<comment type="caution">
    <text evidence="2">The sequence shown here is derived from an EMBL/GenBank/DDBJ whole genome shotgun (WGS) entry which is preliminary data.</text>
</comment>
<keyword evidence="3" id="KW-1185">Reference proteome</keyword>
<organism evidence="2 3">
    <name type="scientific">Arsenicicoccus piscis</name>
    <dbReference type="NCBI Taxonomy" id="673954"/>
    <lineage>
        <taxon>Bacteria</taxon>
        <taxon>Bacillati</taxon>
        <taxon>Actinomycetota</taxon>
        <taxon>Actinomycetes</taxon>
        <taxon>Micrococcales</taxon>
        <taxon>Intrasporangiaceae</taxon>
        <taxon>Arsenicicoccus</taxon>
    </lineage>
</organism>
<keyword evidence="1" id="KW-1133">Transmembrane helix</keyword>
<accession>A0ABQ6HRU4</accession>
<keyword evidence="1" id="KW-0812">Transmembrane</keyword>
<protein>
    <submittedName>
        <fullName evidence="2">FUSC family protein</fullName>
    </submittedName>
</protein>
<reference evidence="3" key="1">
    <citation type="journal article" date="2019" name="Int. J. Syst. Evol. Microbiol.">
        <title>The Global Catalogue of Microorganisms (GCM) 10K type strain sequencing project: providing services to taxonomists for standard genome sequencing and annotation.</title>
        <authorList>
            <consortium name="The Broad Institute Genomics Platform"/>
            <consortium name="The Broad Institute Genome Sequencing Center for Infectious Disease"/>
            <person name="Wu L."/>
            <person name="Ma J."/>
        </authorList>
    </citation>
    <scope>NUCLEOTIDE SEQUENCE [LARGE SCALE GENOMIC DNA]</scope>
    <source>
        <strain evidence="3">NBRC 105830</strain>
    </source>
</reference>
<evidence type="ECO:0000313" key="3">
    <source>
        <dbReference type="Proteomes" id="UP001157109"/>
    </source>
</evidence>